<name>A0A4R7PD60_9GAMM</name>
<evidence type="ECO:0000256" key="3">
    <source>
        <dbReference type="ARBA" id="ARBA00009587"/>
    </source>
</evidence>
<evidence type="ECO:0000256" key="7">
    <source>
        <dbReference type="ARBA" id="ARBA00022798"/>
    </source>
</evidence>
<keyword evidence="6 13" id="KW-0808">Transferase</keyword>
<keyword evidence="8" id="KW-0443">Lipid metabolism</keyword>
<dbReference type="InterPro" id="IPR023213">
    <property type="entry name" value="CAT-like_dom_sf"/>
</dbReference>
<dbReference type="Gene3D" id="3.30.559.10">
    <property type="entry name" value="Chloramphenicol acetyltransferase-like domain"/>
    <property type="match status" value="1"/>
</dbReference>
<dbReference type="EMBL" id="SOBT01000008">
    <property type="protein sequence ID" value="TDU32095.1"/>
    <property type="molecule type" value="Genomic_DNA"/>
</dbReference>
<dbReference type="EC" id="2.3.1.20" evidence="4"/>
<keyword evidence="9 13" id="KW-0012">Acyltransferase</keyword>
<dbReference type="RefSeq" id="WP_246051543.1">
    <property type="nucleotide sequence ID" value="NZ_MWIN01000026.1"/>
</dbReference>
<dbReference type="AlphaFoldDB" id="A0A4R7PD60"/>
<evidence type="ECO:0000313" key="13">
    <source>
        <dbReference type="EMBL" id="TDU32095.1"/>
    </source>
</evidence>
<comment type="similarity">
    <text evidence="3">Belongs to the long-chain O-acyltransferase family.</text>
</comment>
<evidence type="ECO:0000313" key="14">
    <source>
        <dbReference type="Proteomes" id="UP000295341"/>
    </source>
</evidence>
<dbReference type="Pfam" id="PF06974">
    <property type="entry name" value="WS_DGAT_C"/>
    <property type="match status" value="1"/>
</dbReference>
<comment type="caution">
    <text evidence="13">The sequence shown here is derived from an EMBL/GenBank/DDBJ whole genome shotgun (WGS) entry which is preliminary data.</text>
</comment>
<protein>
    <recommendedName>
        <fullName evidence="4">diacylglycerol O-acyltransferase</fullName>
        <ecNumber evidence="4">2.3.1.20</ecNumber>
    </recommendedName>
</protein>
<dbReference type="Pfam" id="PF03007">
    <property type="entry name" value="WS_DGAT_cat"/>
    <property type="match status" value="1"/>
</dbReference>
<gene>
    <name evidence="13" type="ORF">DFR24_1483</name>
</gene>
<evidence type="ECO:0000256" key="8">
    <source>
        <dbReference type="ARBA" id="ARBA00023098"/>
    </source>
</evidence>
<evidence type="ECO:0000256" key="10">
    <source>
        <dbReference type="ARBA" id="ARBA00048109"/>
    </source>
</evidence>
<keyword evidence="7" id="KW-0319">Glycerol metabolism</keyword>
<proteinExistence type="inferred from homology"/>
<dbReference type="Proteomes" id="UP000295341">
    <property type="component" value="Unassembled WGS sequence"/>
</dbReference>
<evidence type="ECO:0000256" key="5">
    <source>
        <dbReference type="ARBA" id="ARBA00022516"/>
    </source>
</evidence>
<dbReference type="GO" id="GO:0001666">
    <property type="term" value="P:response to hypoxia"/>
    <property type="evidence" value="ECO:0007669"/>
    <property type="project" value="TreeGrafter"/>
</dbReference>
<dbReference type="GO" id="GO:0019432">
    <property type="term" value="P:triglyceride biosynthetic process"/>
    <property type="evidence" value="ECO:0007669"/>
    <property type="project" value="UniProtKB-UniPathway"/>
</dbReference>
<keyword evidence="14" id="KW-1185">Reference proteome</keyword>
<dbReference type="PANTHER" id="PTHR31650">
    <property type="entry name" value="O-ACYLTRANSFERASE (WSD1-LIKE) FAMILY PROTEIN"/>
    <property type="match status" value="1"/>
</dbReference>
<dbReference type="GO" id="GO:0005886">
    <property type="term" value="C:plasma membrane"/>
    <property type="evidence" value="ECO:0007669"/>
    <property type="project" value="TreeGrafter"/>
</dbReference>
<comment type="pathway">
    <text evidence="2">Lipid metabolism.</text>
</comment>
<dbReference type="InterPro" id="IPR014292">
    <property type="entry name" value="Acyl_transf_WS/DGAT"/>
</dbReference>
<dbReference type="InterPro" id="IPR004255">
    <property type="entry name" value="O-acyltransferase_WSD1_N"/>
</dbReference>
<keyword evidence="5" id="KW-0444">Lipid biosynthesis</keyword>
<dbReference type="Gene3D" id="3.30.559.30">
    <property type="entry name" value="Nonribosomal peptide synthetase, condensation domain"/>
    <property type="match status" value="1"/>
</dbReference>
<feature type="domain" description="O-acyltransferase WSD1-like N-terminal" evidence="11">
    <location>
        <begin position="6"/>
        <end position="272"/>
    </location>
</feature>
<feature type="domain" description="O-acyltransferase WSD1 C-terminal" evidence="12">
    <location>
        <begin position="312"/>
        <end position="457"/>
    </location>
</feature>
<dbReference type="GO" id="GO:0004144">
    <property type="term" value="F:diacylglycerol O-acyltransferase activity"/>
    <property type="evidence" value="ECO:0007669"/>
    <property type="project" value="UniProtKB-EC"/>
</dbReference>
<dbReference type="GO" id="GO:0051701">
    <property type="term" value="P:biological process involved in interaction with host"/>
    <property type="evidence" value="ECO:0007669"/>
    <property type="project" value="TreeGrafter"/>
</dbReference>
<organism evidence="13 14">
    <name type="scientific">Panacagrimonas perspica</name>
    <dbReference type="NCBI Taxonomy" id="381431"/>
    <lineage>
        <taxon>Bacteria</taxon>
        <taxon>Pseudomonadati</taxon>
        <taxon>Pseudomonadota</taxon>
        <taxon>Gammaproteobacteria</taxon>
        <taxon>Nevskiales</taxon>
        <taxon>Nevskiaceae</taxon>
        <taxon>Panacagrimonas</taxon>
    </lineage>
</organism>
<dbReference type="InterPro" id="IPR045034">
    <property type="entry name" value="O-acyltransferase_WSD1-like"/>
</dbReference>
<dbReference type="GO" id="GO:0006071">
    <property type="term" value="P:glycerol metabolic process"/>
    <property type="evidence" value="ECO:0007669"/>
    <property type="project" value="UniProtKB-KW"/>
</dbReference>
<evidence type="ECO:0000256" key="6">
    <source>
        <dbReference type="ARBA" id="ARBA00022679"/>
    </source>
</evidence>
<evidence type="ECO:0000259" key="12">
    <source>
        <dbReference type="Pfam" id="PF06974"/>
    </source>
</evidence>
<evidence type="ECO:0000259" key="11">
    <source>
        <dbReference type="Pfam" id="PF03007"/>
    </source>
</evidence>
<comment type="catalytic activity">
    <reaction evidence="10">
        <text>an acyl-CoA + a 1,2-diacyl-sn-glycerol = a triacyl-sn-glycerol + CoA</text>
        <dbReference type="Rhea" id="RHEA:10868"/>
        <dbReference type="ChEBI" id="CHEBI:17815"/>
        <dbReference type="ChEBI" id="CHEBI:57287"/>
        <dbReference type="ChEBI" id="CHEBI:58342"/>
        <dbReference type="ChEBI" id="CHEBI:64615"/>
        <dbReference type="EC" id="2.3.1.20"/>
    </reaction>
</comment>
<evidence type="ECO:0000256" key="9">
    <source>
        <dbReference type="ARBA" id="ARBA00023315"/>
    </source>
</evidence>
<evidence type="ECO:0000256" key="1">
    <source>
        <dbReference type="ARBA" id="ARBA00004771"/>
    </source>
</evidence>
<dbReference type="InterPro" id="IPR009721">
    <property type="entry name" value="O-acyltransferase_WSD1_C"/>
</dbReference>
<sequence>MKTKRLSPMDASWLYVESHQTPMHVGGLMTFELPKDAPADFFQQLIADFREHREFHAPWNRRLKSTSLKALAPVWVEDQDLDLDYHLRLSALPWPGGERELGVLIARLHSHPLDFRRPPWECHIIQGLEDDKFALYVKVHHALIDGVSAMRELVRVLSKDPDDGERPPFWAVPREKRPVNAAPVPTTEAAVGQALAAVPKQPGSAPTLIKALVELVKASRRKDDPMGVPFKAPKSLLNGRITGQRRFATQSYSIDRIKKIAKAGDATLNDVVLAVCGGALRRFLKEANALPATSLTAGIPVSVRPKDDQETGNAISFIISTLATDIADPVLRLQAIRASTKRAKEHLQSLPKNVIEGYTMAFMGPYMVQLMTGLGGRTRPVFNITISNVPGPDHALYLRGARMVAHYPVSLITHGQALNITCNGYADTLNFGFIGCRTSLPHMQRIAVYAGEALEELEAAVVKSGREKKARNTA</sequence>
<accession>A0A4R7PD60</accession>
<comment type="pathway">
    <text evidence="1">Glycerolipid metabolism; triacylglycerol biosynthesis.</text>
</comment>
<evidence type="ECO:0000256" key="2">
    <source>
        <dbReference type="ARBA" id="ARBA00005189"/>
    </source>
</evidence>
<dbReference type="NCBIfam" id="TIGR02946">
    <property type="entry name" value="acyl_WS_DGAT"/>
    <property type="match status" value="1"/>
</dbReference>
<dbReference type="UniPathway" id="UPA00282"/>
<evidence type="ECO:0000256" key="4">
    <source>
        <dbReference type="ARBA" id="ARBA00013244"/>
    </source>
</evidence>
<dbReference type="GO" id="GO:0071731">
    <property type="term" value="P:response to nitric oxide"/>
    <property type="evidence" value="ECO:0007669"/>
    <property type="project" value="TreeGrafter"/>
</dbReference>
<reference evidence="13 14" key="1">
    <citation type="submission" date="2019-03" db="EMBL/GenBank/DDBJ databases">
        <title>Genomic Encyclopedia of Type Strains, Phase IV (KMG-IV): sequencing the most valuable type-strain genomes for metagenomic binning, comparative biology and taxonomic classification.</title>
        <authorList>
            <person name="Goeker M."/>
        </authorList>
    </citation>
    <scope>NUCLEOTIDE SEQUENCE [LARGE SCALE GENOMIC DNA]</scope>
    <source>
        <strain evidence="13 14">DSM 26377</strain>
    </source>
</reference>
<dbReference type="SUPFAM" id="SSF52777">
    <property type="entry name" value="CoA-dependent acyltransferases"/>
    <property type="match status" value="2"/>
</dbReference>
<dbReference type="PANTHER" id="PTHR31650:SF1">
    <property type="entry name" value="WAX ESTER SYNTHASE_DIACYLGLYCEROL ACYLTRANSFERASE 4-RELATED"/>
    <property type="match status" value="1"/>
</dbReference>